<dbReference type="Proteomes" id="UP000024635">
    <property type="component" value="Unassembled WGS sequence"/>
</dbReference>
<dbReference type="EMBL" id="JARK01001573">
    <property type="protein sequence ID" value="EYB89041.1"/>
    <property type="molecule type" value="Genomic_DNA"/>
</dbReference>
<protein>
    <submittedName>
        <fullName evidence="2">Uncharacterized protein</fullName>
    </submittedName>
</protein>
<keyword evidence="1" id="KW-0472">Membrane</keyword>
<feature type="transmembrane region" description="Helical" evidence="1">
    <location>
        <begin position="19"/>
        <end position="38"/>
    </location>
</feature>
<organism evidence="2 3">
    <name type="scientific">Ancylostoma ceylanicum</name>
    <dbReference type="NCBI Taxonomy" id="53326"/>
    <lineage>
        <taxon>Eukaryota</taxon>
        <taxon>Metazoa</taxon>
        <taxon>Ecdysozoa</taxon>
        <taxon>Nematoda</taxon>
        <taxon>Chromadorea</taxon>
        <taxon>Rhabditida</taxon>
        <taxon>Rhabditina</taxon>
        <taxon>Rhabditomorpha</taxon>
        <taxon>Strongyloidea</taxon>
        <taxon>Ancylostomatidae</taxon>
        <taxon>Ancylostomatinae</taxon>
        <taxon>Ancylostoma</taxon>
    </lineage>
</organism>
<evidence type="ECO:0000256" key="1">
    <source>
        <dbReference type="SAM" id="Phobius"/>
    </source>
</evidence>
<evidence type="ECO:0000313" key="2">
    <source>
        <dbReference type="EMBL" id="EYB89041.1"/>
    </source>
</evidence>
<reference evidence="3" key="1">
    <citation type="journal article" date="2015" name="Nat. Genet.">
        <title>The genome and transcriptome of the zoonotic hookworm Ancylostoma ceylanicum identify infection-specific gene families.</title>
        <authorList>
            <person name="Schwarz E.M."/>
            <person name="Hu Y."/>
            <person name="Antoshechkin I."/>
            <person name="Miller M.M."/>
            <person name="Sternberg P.W."/>
            <person name="Aroian R.V."/>
        </authorList>
    </citation>
    <scope>NUCLEOTIDE SEQUENCE</scope>
    <source>
        <strain evidence="3">HY135</strain>
    </source>
</reference>
<keyword evidence="1" id="KW-0812">Transmembrane</keyword>
<sequence length="200" mass="21931">MTATATLYQVHRSAQMADLLVGAIAASIFVASVLIQTYGNTSAIPSGAEYGLHVAVSPLLYPFSKRMRWIYSSFSELLAPIRSLVLTKLRTTFTFILRCAPLVTECPARISGEIEHPASPVQAFSFRLKAAPTEIFDSKISAFSGGIEFPRSRRHLNYTGNKHIESEAVLEKLEGLKVVREGDLIELRGSLPFETASKAN</sequence>
<name>A0A016SFD8_9BILA</name>
<keyword evidence="3" id="KW-1185">Reference proteome</keyword>
<keyword evidence="1" id="KW-1133">Transmembrane helix</keyword>
<dbReference type="AlphaFoldDB" id="A0A016SFD8"/>
<comment type="caution">
    <text evidence="2">The sequence shown here is derived from an EMBL/GenBank/DDBJ whole genome shotgun (WGS) entry which is preliminary data.</text>
</comment>
<accession>A0A016SFD8</accession>
<evidence type="ECO:0000313" key="3">
    <source>
        <dbReference type="Proteomes" id="UP000024635"/>
    </source>
</evidence>
<gene>
    <name evidence="2" type="primary">Acey_s0237.g3248</name>
    <name evidence="2" type="ORF">Y032_0237g3248</name>
</gene>
<proteinExistence type="predicted"/>